<accession>A0A0B8ZZM9</accession>
<proteinExistence type="predicted"/>
<evidence type="ECO:0000313" key="2">
    <source>
        <dbReference type="Proteomes" id="UP000031338"/>
    </source>
</evidence>
<dbReference type="AlphaFoldDB" id="A0A0B8ZZM9"/>
<evidence type="ECO:0000313" key="1">
    <source>
        <dbReference type="EMBL" id="KHS43794.1"/>
    </source>
</evidence>
<organism evidence="1 2">
    <name type="scientific">Novosphingobium subterraneum</name>
    <dbReference type="NCBI Taxonomy" id="48936"/>
    <lineage>
        <taxon>Bacteria</taxon>
        <taxon>Pseudomonadati</taxon>
        <taxon>Pseudomonadota</taxon>
        <taxon>Alphaproteobacteria</taxon>
        <taxon>Sphingomonadales</taxon>
        <taxon>Sphingomonadaceae</taxon>
        <taxon>Novosphingobium</taxon>
    </lineage>
</organism>
<reference evidence="1 2" key="1">
    <citation type="submission" date="2014-10" db="EMBL/GenBank/DDBJ databases">
        <title>Draft genome sequence of Novosphingobium subterraneum DSM 12447.</title>
        <authorList>
            <person name="Gan H.M."/>
            <person name="Gan H.Y."/>
            <person name="Savka M.A."/>
        </authorList>
    </citation>
    <scope>NUCLEOTIDE SEQUENCE [LARGE SCALE GENOMIC DNA]</scope>
    <source>
        <strain evidence="1 2">DSM 12447</strain>
    </source>
</reference>
<dbReference type="EMBL" id="JRVC01000021">
    <property type="protein sequence ID" value="KHS43794.1"/>
    <property type="molecule type" value="Genomic_DNA"/>
</dbReference>
<comment type="caution">
    <text evidence="1">The sequence shown here is derived from an EMBL/GenBank/DDBJ whole genome shotgun (WGS) entry which is preliminary data.</text>
</comment>
<protein>
    <submittedName>
        <fullName evidence="1">Uncharacterized protein</fullName>
    </submittedName>
</protein>
<dbReference type="Proteomes" id="UP000031338">
    <property type="component" value="Unassembled WGS sequence"/>
</dbReference>
<dbReference type="STRING" id="48936.NJ75_03613"/>
<name>A0A0B8ZZM9_9SPHN</name>
<sequence length="50" mass="5691">MSNAGIDAEVLIQLERFVRDRLSPVECKIIETDLIPESVLERCATWVCLD</sequence>
<keyword evidence="2" id="KW-1185">Reference proteome</keyword>
<gene>
    <name evidence="1" type="ORF">NJ75_03613</name>
</gene>